<evidence type="ECO:0000256" key="3">
    <source>
        <dbReference type="ARBA" id="ARBA00022448"/>
    </source>
</evidence>
<reference evidence="10 11" key="2">
    <citation type="submission" date="2010-03" db="EMBL/GenBank/DDBJ databases">
        <authorList>
            <person name="Pajon A."/>
        </authorList>
    </citation>
    <scope>NUCLEOTIDE SEQUENCE [LARGE SCALE GENOMIC DNA]</scope>
    <source>
        <strain evidence="10 11">SGP1</strain>
    </source>
</reference>
<dbReference type="Gene3D" id="3.40.50.300">
    <property type="entry name" value="P-loop containing nucleotide triphosphate hydrolases"/>
    <property type="match status" value="1"/>
</dbReference>
<dbReference type="EMBL" id="FP929056">
    <property type="protein sequence ID" value="CBL27969.1"/>
    <property type="molecule type" value="Genomic_DNA"/>
</dbReference>
<dbReference type="CDD" id="cd03225">
    <property type="entry name" value="ABC_cobalt_CbiO_domain1"/>
    <property type="match status" value="1"/>
</dbReference>
<keyword evidence="11" id="KW-1185">Reference proteome</keyword>
<feature type="domain" description="ABC transporter" evidence="9">
    <location>
        <begin position="25"/>
        <end position="254"/>
    </location>
</feature>
<keyword evidence="4" id="KW-1003">Cell membrane</keyword>
<dbReference type="InterPro" id="IPR015856">
    <property type="entry name" value="ABC_transpr_CbiO/EcfA_su"/>
</dbReference>
<dbReference type="InterPro" id="IPR003593">
    <property type="entry name" value="AAA+_ATPase"/>
</dbReference>
<dbReference type="GO" id="GO:0005524">
    <property type="term" value="F:ATP binding"/>
    <property type="evidence" value="ECO:0007669"/>
    <property type="project" value="UniProtKB-KW"/>
</dbReference>
<evidence type="ECO:0000256" key="4">
    <source>
        <dbReference type="ARBA" id="ARBA00022475"/>
    </source>
</evidence>
<keyword evidence="8" id="KW-0472">Membrane</keyword>
<dbReference type="Proteomes" id="UP000008957">
    <property type="component" value="Chromosome"/>
</dbReference>
<keyword evidence="5" id="KW-0547">Nucleotide-binding</keyword>
<protein>
    <submittedName>
        <fullName evidence="10">ABC-type cobalt transport system, ATPase component</fullName>
    </submittedName>
</protein>
<dbReference type="InterPro" id="IPR017871">
    <property type="entry name" value="ABC_transporter-like_CS"/>
</dbReference>
<dbReference type="SUPFAM" id="SSF52540">
    <property type="entry name" value="P-loop containing nucleoside triphosphate hydrolases"/>
    <property type="match status" value="1"/>
</dbReference>
<evidence type="ECO:0000256" key="5">
    <source>
        <dbReference type="ARBA" id="ARBA00022741"/>
    </source>
</evidence>
<sequence length="266" mass="28894">MSSANGVMEGLRDIPVGGVRKRYLMEVQDLRYAYPDGHEALNGVFFVLRDGEKLALVGPNGSGKSTLMLHLSGCLAAQSGVVCLNGEPVGEDLKRLRSAVGLIFQEPDNQLFMPEVVEDVAFGLVAHGTPVQEAQERALSVMETLGIAHLAERAPHRLSGGEKRMAALAGILVMQPDIVVLDEPSAALDPRARRRVIERLNTLEKPMILATHDLDMALDVCDRAIILYEGRIAADGALQDVLRNEALLQQNGLELPLRYTKSTEAL</sequence>
<dbReference type="PROSITE" id="PS00211">
    <property type="entry name" value="ABC_TRANSPORTER_1"/>
    <property type="match status" value="1"/>
</dbReference>
<name>A0AB94IW71_9BACT</name>
<dbReference type="AlphaFoldDB" id="A0AB94IW71"/>
<dbReference type="GO" id="GO:0016887">
    <property type="term" value="F:ATP hydrolysis activity"/>
    <property type="evidence" value="ECO:0007669"/>
    <property type="project" value="InterPro"/>
</dbReference>
<comment type="subcellular location">
    <subcellularLocation>
        <location evidence="1">Cell membrane</location>
    </subcellularLocation>
</comment>
<dbReference type="GO" id="GO:0042626">
    <property type="term" value="F:ATPase-coupled transmembrane transporter activity"/>
    <property type="evidence" value="ECO:0007669"/>
    <property type="project" value="TreeGrafter"/>
</dbReference>
<dbReference type="PANTHER" id="PTHR43553:SF24">
    <property type="entry name" value="ENERGY-COUPLING FACTOR TRANSPORTER ATP-BINDING PROTEIN ECFA1"/>
    <property type="match status" value="1"/>
</dbReference>
<proteinExistence type="inferred from homology"/>
<evidence type="ECO:0000313" key="11">
    <source>
        <dbReference type="Proteomes" id="UP000008957"/>
    </source>
</evidence>
<dbReference type="PANTHER" id="PTHR43553">
    <property type="entry name" value="HEAVY METAL TRANSPORTER"/>
    <property type="match status" value="1"/>
</dbReference>
<keyword evidence="7" id="KW-1278">Translocase</keyword>
<dbReference type="KEGG" id="sbr:SY1_05730"/>
<dbReference type="InterPro" id="IPR003439">
    <property type="entry name" value="ABC_transporter-like_ATP-bd"/>
</dbReference>
<dbReference type="InterPro" id="IPR027417">
    <property type="entry name" value="P-loop_NTPase"/>
</dbReference>
<evidence type="ECO:0000256" key="7">
    <source>
        <dbReference type="ARBA" id="ARBA00022967"/>
    </source>
</evidence>
<evidence type="ECO:0000259" key="9">
    <source>
        <dbReference type="PROSITE" id="PS50893"/>
    </source>
</evidence>
<dbReference type="GO" id="GO:0043190">
    <property type="term" value="C:ATP-binding cassette (ABC) transporter complex"/>
    <property type="evidence" value="ECO:0007669"/>
    <property type="project" value="TreeGrafter"/>
</dbReference>
<evidence type="ECO:0000256" key="8">
    <source>
        <dbReference type="ARBA" id="ARBA00023136"/>
    </source>
</evidence>
<dbReference type="PROSITE" id="PS50893">
    <property type="entry name" value="ABC_TRANSPORTER_2"/>
    <property type="match status" value="1"/>
</dbReference>
<dbReference type="InterPro" id="IPR050095">
    <property type="entry name" value="ECF_ABC_transporter_ATP-bd"/>
</dbReference>
<dbReference type="RefSeq" id="WP_015556116.1">
    <property type="nucleotide sequence ID" value="NC_021038.1"/>
</dbReference>
<evidence type="ECO:0000256" key="6">
    <source>
        <dbReference type="ARBA" id="ARBA00022840"/>
    </source>
</evidence>
<organism evidence="10 11">
    <name type="scientific">Fretibacterium fastidiosum</name>
    <dbReference type="NCBI Taxonomy" id="651822"/>
    <lineage>
        <taxon>Bacteria</taxon>
        <taxon>Thermotogati</taxon>
        <taxon>Synergistota</taxon>
        <taxon>Synergistia</taxon>
        <taxon>Synergistales</taxon>
        <taxon>Aminobacteriaceae</taxon>
        <taxon>Fretibacterium</taxon>
    </lineage>
</organism>
<keyword evidence="3" id="KW-0813">Transport</keyword>
<accession>A0AB94IW71</accession>
<keyword evidence="6" id="KW-0067">ATP-binding</keyword>
<evidence type="ECO:0000256" key="2">
    <source>
        <dbReference type="ARBA" id="ARBA00005417"/>
    </source>
</evidence>
<evidence type="ECO:0000313" key="10">
    <source>
        <dbReference type="EMBL" id="CBL27969.1"/>
    </source>
</evidence>
<dbReference type="SMART" id="SM00382">
    <property type="entry name" value="AAA"/>
    <property type="match status" value="1"/>
</dbReference>
<gene>
    <name evidence="10" type="ORF">SY1_05730</name>
</gene>
<dbReference type="Pfam" id="PF00005">
    <property type="entry name" value="ABC_tran"/>
    <property type="match status" value="1"/>
</dbReference>
<reference evidence="11" key="1">
    <citation type="submission" date="2010-03" db="EMBL/GenBank/DDBJ databases">
        <title>The genome sequence of Synergistetes sp. SGP1.</title>
        <authorList>
            <consortium name="metaHIT consortium -- http://www.metahit.eu/"/>
            <person name="Pajon A."/>
            <person name="Turner K."/>
            <person name="Parkhill J."/>
            <person name="Wade W."/>
            <person name="Vartoukian S."/>
        </authorList>
    </citation>
    <scope>NUCLEOTIDE SEQUENCE [LARGE SCALE GENOMIC DNA]</scope>
    <source>
        <strain evidence="11">SGP1</strain>
    </source>
</reference>
<comment type="similarity">
    <text evidence="2">Belongs to the ABC transporter superfamily.</text>
</comment>
<evidence type="ECO:0000256" key="1">
    <source>
        <dbReference type="ARBA" id="ARBA00004236"/>
    </source>
</evidence>
<dbReference type="FunFam" id="3.40.50.300:FF:000224">
    <property type="entry name" value="Energy-coupling factor transporter ATP-binding protein EcfA"/>
    <property type="match status" value="1"/>
</dbReference>